<evidence type="ECO:0000259" key="1">
    <source>
        <dbReference type="PROSITE" id="PS50112"/>
    </source>
</evidence>
<feature type="domain" description="PAS" evidence="1">
    <location>
        <begin position="541"/>
        <end position="580"/>
    </location>
</feature>
<sequence>MTATIVSAEQRAFTSTPDATTRLLTTVLDAVSDRVLVLDAQGSIVMINAALQQSAWDNSLPLGCLPHHLTLGSNYQDVITGGGQPLEYQAVAQAMLSGIRTVLSGQTDSFSLSYPCHISAQQRWFTMKATPLAWAEQRGVVITHADITPTALVKEALRQGELRFHTLFDSLAHVPIQGYAPDGTVRYWNQASERLYGYTAQQALGANLLDLIVPAEIRAYVEQAIAEMVMTQRPIASAELNLLRQDGTHVSVLSSYAVVQTPGQGIELFSVDTDMTARQQAQDALRESEQRFSSIANATPVMIWLAGTDTLCHWFNAGWLAFTGRTMAQEQGHGWTQGVHPDDLQRCISFYLSHFEQRLPFQMEYRLMHHSGQYRWIHDSGVPRFDAQGEFLGYIGSCVDSHEVRTIKDQLAAMAELVPGVLYQFVLRPGEPWQFNYLSKGVEAFCGVCAELACQDHTVITQLIPQEERLAHHASLAQATRDLVPWLYEHRIKTPQGELKWVRAQATPQAQPDGSVRWTGLLTDITPQKAQEERLRLGASVFDNIQETIIIADAQRVIVDVNAAFTRVTGYTRAEVLGRNPKFLKSGHHSSEFYQTMWQDIDVQGFWIGEVFNRNKAGLVYAVMLNINAVRNDLGQVTHYVGVSTDINQLKLQQEMLERVAHYDALTQLPNRVLLADRLHQAIAQARRNQTKVAVCYLDLDGFKPINDTLGHAIGDGVLKVIAWRMNEVLRASDTAARIGGDEFIVLLSDNEHGDNVRPILDRLLQTINQPIEVNGHQTTVSASIGVSLYPDHACEADTLLRQADIAMYRAKIRGKNCYSFSPSPGHSPSLD</sequence>
<dbReference type="InterPro" id="IPR043128">
    <property type="entry name" value="Rev_trsase/Diguanyl_cyclase"/>
</dbReference>
<feature type="domain" description="PAC" evidence="2">
    <location>
        <begin position="236"/>
        <end position="287"/>
    </location>
</feature>
<dbReference type="SUPFAM" id="SSF55785">
    <property type="entry name" value="PYP-like sensor domain (PAS domain)"/>
    <property type="match status" value="5"/>
</dbReference>
<feature type="domain" description="PAS" evidence="1">
    <location>
        <begin position="182"/>
        <end position="232"/>
    </location>
</feature>
<dbReference type="SUPFAM" id="SSF55073">
    <property type="entry name" value="Nucleotide cyclase"/>
    <property type="match status" value="1"/>
</dbReference>
<dbReference type="PROSITE" id="PS50887">
    <property type="entry name" value="GGDEF"/>
    <property type="match status" value="1"/>
</dbReference>
<dbReference type="PROSITE" id="PS50113">
    <property type="entry name" value="PAC"/>
    <property type="match status" value="4"/>
</dbReference>
<dbReference type="Pfam" id="PF00990">
    <property type="entry name" value="GGDEF"/>
    <property type="match status" value="1"/>
</dbReference>
<dbReference type="CDD" id="cd01949">
    <property type="entry name" value="GGDEF"/>
    <property type="match status" value="1"/>
</dbReference>
<evidence type="ECO:0000259" key="3">
    <source>
        <dbReference type="PROSITE" id="PS50887"/>
    </source>
</evidence>
<proteinExistence type="predicted"/>
<dbReference type="InterPro" id="IPR001610">
    <property type="entry name" value="PAC"/>
</dbReference>
<dbReference type="Gene3D" id="3.30.450.20">
    <property type="entry name" value="PAS domain"/>
    <property type="match status" value="5"/>
</dbReference>
<dbReference type="InterPro" id="IPR000014">
    <property type="entry name" value="PAS"/>
</dbReference>
<dbReference type="InterPro" id="IPR013655">
    <property type="entry name" value="PAS_fold_3"/>
</dbReference>
<dbReference type="PANTHER" id="PTHR46663">
    <property type="entry name" value="DIGUANYLATE CYCLASE DGCT-RELATED"/>
    <property type="match status" value="1"/>
</dbReference>
<feature type="domain" description="PAC" evidence="2">
    <location>
        <begin position="361"/>
        <end position="413"/>
    </location>
</feature>
<reference evidence="4 5" key="1">
    <citation type="journal article" date="2021" name="Microbiol. Spectr.">
        <title>A Single Bacterium Capable of Oxidation and Reduction of Iron at Circumneutral pH.</title>
        <authorList>
            <person name="Kato S."/>
            <person name="Ohkuma M."/>
        </authorList>
    </citation>
    <scope>NUCLEOTIDE SEQUENCE [LARGE SCALE GENOMIC DNA]</scope>
    <source>
        <strain evidence="4 5">MIZ03</strain>
    </source>
</reference>
<dbReference type="NCBIfam" id="TIGR00254">
    <property type="entry name" value="GGDEF"/>
    <property type="match status" value="1"/>
</dbReference>
<dbReference type="InterPro" id="IPR013767">
    <property type="entry name" value="PAS_fold"/>
</dbReference>
<dbReference type="InterPro" id="IPR029787">
    <property type="entry name" value="Nucleotide_cyclase"/>
</dbReference>
<dbReference type="NCBIfam" id="TIGR00229">
    <property type="entry name" value="sensory_box"/>
    <property type="match status" value="4"/>
</dbReference>
<dbReference type="RefSeq" id="WP_223904883.1">
    <property type="nucleotide sequence ID" value="NZ_AP024238.1"/>
</dbReference>
<accession>A0ABN6DAE1</accession>
<dbReference type="EMBL" id="AP024238">
    <property type="protein sequence ID" value="BCO28982.1"/>
    <property type="molecule type" value="Genomic_DNA"/>
</dbReference>
<dbReference type="Pfam" id="PF08447">
    <property type="entry name" value="PAS_3"/>
    <property type="match status" value="2"/>
</dbReference>
<name>A0ABN6DAE1_9BURK</name>
<feature type="domain" description="PAC" evidence="2">
    <location>
        <begin position="607"/>
        <end position="659"/>
    </location>
</feature>
<organism evidence="4 5">
    <name type="scientific">Rhodoferax lithotrophicus</name>
    <dbReference type="NCBI Taxonomy" id="2798804"/>
    <lineage>
        <taxon>Bacteria</taxon>
        <taxon>Pseudomonadati</taxon>
        <taxon>Pseudomonadota</taxon>
        <taxon>Betaproteobacteria</taxon>
        <taxon>Burkholderiales</taxon>
        <taxon>Comamonadaceae</taxon>
        <taxon>Rhodoferax</taxon>
    </lineage>
</organism>
<dbReference type="SMART" id="SM00086">
    <property type="entry name" value="PAC"/>
    <property type="match status" value="4"/>
</dbReference>
<dbReference type="Pfam" id="PF00989">
    <property type="entry name" value="PAS"/>
    <property type="match status" value="1"/>
</dbReference>
<evidence type="ECO:0000313" key="4">
    <source>
        <dbReference type="EMBL" id="BCO28982.1"/>
    </source>
</evidence>
<dbReference type="Pfam" id="PF13426">
    <property type="entry name" value="PAS_9"/>
    <property type="match status" value="1"/>
</dbReference>
<feature type="domain" description="GGDEF" evidence="3">
    <location>
        <begin position="691"/>
        <end position="824"/>
    </location>
</feature>
<dbReference type="Gene3D" id="3.30.70.270">
    <property type="match status" value="1"/>
</dbReference>
<gene>
    <name evidence="4" type="ORF">MIZ03_3892</name>
</gene>
<dbReference type="InterPro" id="IPR000160">
    <property type="entry name" value="GGDEF_dom"/>
</dbReference>
<dbReference type="PROSITE" id="PS50112">
    <property type="entry name" value="PAS"/>
    <property type="match status" value="2"/>
</dbReference>
<dbReference type="SMART" id="SM00267">
    <property type="entry name" value="GGDEF"/>
    <property type="match status" value="1"/>
</dbReference>
<keyword evidence="5" id="KW-1185">Reference proteome</keyword>
<dbReference type="InterPro" id="IPR035965">
    <property type="entry name" value="PAS-like_dom_sf"/>
</dbReference>
<evidence type="ECO:0000259" key="2">
    <source>
        <dbReference type="PROSITE" id="PS50113"/>
    </source>
</evidence>
<feature type="domain" description="PAC" evidence="2">
    <location>
        <begin position="486"/>
        <end position="537"/>
    </location>
</feature>
<dbReference type="InterPro" id="IPR052163">
    <property type="entry name" value="DGC-Regulatory_Protein"/>
</dbReference>
<dbReference type="SMART" id="SM00091">
    <property type="entry name" value="PAS"/>
    <property type="match status" value="5"/>
</dbReference>
<evidence type="ECO:0000313" key="5">
    <source>
        <dbReference type="Proteomes" id="UP000824366"/>
    </source>
</evidence>
<dbReference type="InterPro" id="IPR000700">
    <property type="entry name" value="PAS-assoc_C"/>
</dbReference>
<dbReference type="CDD" id="cd00130">
    <property type="entry name" value="PAS"/>
    <property type="match status" value="3"/>
</dbReference>
<dbReference type="Proteomes" id="UP000824366">
    <property type="component" value="Chromosome"/>
</dbReference>
<protein>
    <submittedName>
        <fullName evidence="4">Uncharacterized protein</fullName>
    </submittedName>
</protein>
<dbReference type="PANTHER" id="PTHR46663:SF3">
    <property type="entry name" value="SLL0267 PROTEIN"/>
    <property type="match status" value="1"/>
</dbReference>